<feature type="region of interest" description="Disordered" evidence="1">
    <location>
        <begin position="1"/>
        <end position="25"/>
    </location>
</feature>
<name>A0A229RV74_9PSEU</name>
<evidence type="ECO:0000313" key="3">
    <source>
        <dbReference type="Proteomes" id="UP000215223"/>
    </source>
</evidence>
<evidence type="ECO:0000313" key="2">
    <source>
        <dbReference type="EMBL" id="OXM50244.1"/>
    </source>
</evidence>
<dbReference type="AlphaFoldDB" id="A0A229RV74"/>
<evidence type="ECO:0000256" key="1">
    <source>
        <dbReference type="SAM" id="MobiDB-lite"/>
    </source>
</evidence>
<dbReference type="EMBL" id="NMQT01000102">
    <property type="protein sequence ID" value="OXM50244.1"/>
    <property type="molecule type" value="Genomic_DNA"/>
</dbReference>
<dbReference type="Proteomes" id="UP000215223">
    <property type="component" value="Unassembled WGS sequence"/>
</dbReference>
<sequence>MGQVLERGDASVPAGPSRIDTGVASGLGGVGKPQVALDYAEQQWAADAAAVHRQWAGGDHAAL</sequence>
<gene>
    <name evidence="2" type="ORF">CFP71_27815</name>
</gene>
<proteinExistence type="predicted"/>
<reference evidence="2 3" key="1">
    <citation type="submission" date="2017-07" db="EMBL/GenBank/DDBJ databases">
        <title>Amycolatopsis thailandensis Genome sequencing and assembly.</title>
        <authorList>
            <person name="Kaur N."/>
            <person name="Mayilraj S."/>
        </authorList>
    </citation>
    <scope>NUCLEOTIDE SEQUENCE [LARGE SCALE GENOMIC DNA]</scope>
    <source>
        <strain evidence="2 3">JCM 16380</strain>
    </source>
</reference>
<protein>
    <submittedName>
        <fullName evidence="2">Uncharacterized protein</fullName>
    </submittedName>
</protein>
<comment type="caution">
    <text evidence="2">The sequence shown here is derived from an EMBL/GenBank/DDBJ whole genome shotgun (WGS) entry which is preliminary data.</text>
</comment>
<keyword evidence="3" id="KW-1185">Reference proteome</keyword>
<organism evidence="2 3">
    <name type="scientific">Amycolatopsis thailandensis</name>
    <dbReference type="NCBI Taxonomy" id="589330"/>
    <lineage>
        <taxon>Bacteria</taxon>
        <taxon>Bacillati</taxon>
        <taxon>Actinomycetota</taxon>
        <taxon>Actinomycetes</taxon>
        <taxon>Pseudonocardiales</taxon>
        <taxon>Pseudonocardiaceae</taxon>
        <taxon>Amycolatopsis</taxon>
    </lineage>
</organism>
<accession>A0A229RV74</accession>